<dbReference type="EMBL" id="CM046106">
    <property type="protein sequence ID" value="KAI8436367.1"/>
    <property type="molecule type" value="Genomic_DNA"/>
</dbReference>
<dbReference type="Proteomes" id="UP001064048">
    <property type="component" value="Chromosome 6"/>
</dbReference>
<accession>A0ACC0KJR3</accession>
<organism evidence="1 2">
    <name type="scientific">Choristoneura fumiferana</name>
    <name type="common">Spruce budworm moth</name>
    <name type="synonym">Archips fumiferana</name>
    <dbReference type="NCBI Taxonomy" id="7141"/>
    <lineage>
        <taxon>Eukaryota</taxon>
        <taxon>Metazoa</taxon>
        <taxon>Ecdysozoa</taxon>
        <taxon>Arthropoda</taxon>
        <taxon>Hexapoda</taxon>
        <taxon>Insecta</taxon>
        <taxon>Pterygota</taxon>
        <taxon>Neoptera</taxon>
        <taxon>Endopterygota</taxon>
        <taxon>Lepidoptera</taxon>
        <taxon>Glossata</taxon>
        <taxon>Ditrysia</taxon>
        <taxon>Tortricoidea</taxon>
        <taxon>Tortricidae</taxon>
        <taxon>Tortricinae</taxon>
        <taxon>Choristoneura</taxon>
    </lineage>
</organism>
<name>A0ACC0KJR3_CHOFU</name>
<proteinExistence type="predicted"/>
<evidence type="ECO:0000313" key="2">
    <source>
        <dbReference type="Proteomes" id="UP001064048"/>
    </source>
</evidence>
<reference evidence="1 2" key="1">
    <citation type="journal article" date="2022" name="Genome Biol. Evol.">
        <title>The Spruce Budworm Genome: Reconstructing the Evolutionary History of Antifreeze Proteins.</title>
        <authorList>
            <person name="Beliveau C."/>
            <person name="Gagne P."/>
            <person name="Picq S."/>
            <person name="Vernygora O."/>
            <person name="Keeling C.I."/>
            <person name="Pinkney K."/>
            <person name="Doucet D."/>
            <person name="Wen F."/>
            <person name="Johnston J.S."/>
            <person name="Maaroufi H."/>
            <person name="Boyle B."/>
            <person name="Laroche J."/>
            <person name="Dewar K."/>
            <person name="Juretic N."/>
            <person name="Blackburn G."/>
            <person name="Nisole A."/>
            <person name="Brunet B."/>
            <person name="Brandao M."/>
            <person name="Lumley L."/>
            <person name="Duan J."/>
            <person name="Quan G."/>
            <person name="Lucarotti C.J."/>
            <person name="Roe A.D."/>
            <person name="Sperling F.A.H."/>
            <person name="Levesque R.C."/>
            <person name="Cusson M."/>
        </authorList>
    </citation>
    <scope>NUCLEOTIDE SEQUENCE [LARGE SCALE GENOMIC DNA]</scope>
    <source>
        <strain evidence="1">Glfc:IPQL:Cfum</strain>
    </source>
</reference>
<comment type="caution">
    <text evidence="1">The sequence shown here is derived from an EMBL/GenBank/DDBJ whole genome shotgun (WGS) entry which is preliminary data.</text>
</comment>
<gene>
    <name evidence="1" type="ORF">MSG28_004394</name>
</gene>
<sequence length="473" mass="50465">MDTEEGTPFPTQKVGGGWRRALERRVPLLAWAPRYSRLAAAADLVAGVTLGLTLVPQSIAYAALAGLPACHGLPVQYVTLLAFLSGAVVLLMGLLRLGFLVDLISPPVTSGFTSGTAVIIVVTQLKGLLGLSFTAESIPDNLALIARQWDRVQLPDVLLSLVCCTLLLLLRKLKDLQVGPKRAALQRALWLVSISRNALGADNSTVSFTEMVHELGSAVIMMPIVMVLANIAIAKAFTSGGRVDATQEMLTLGVCNMAGALVHAMPTCGAFTRSAVNHRTTGAAIHDALLQVYSKGLPLIDLGTVRRLWRTSRAELAVLLLTFMVCLADSVERAVLVGVLAATAVLLRAVMRPAVHRHHLQVGGTEATRVRPTLALIFLNVEHVSAKLALERLVKKFKSADQKLIVYNASPEVLKSLEAVEGLDKRALGAATALEALTAIVDTSDHIVETTALLEKKETLSENFVSNNNCDGP</sequence>
<protein>
    <submittedName>
        <fullName evidence="1">Uncharacterized protein</fullName>
    </submittedName>
</protein>
<evidence type="ECO:0000313" key="1">
    <source>
        <dbReference type="EMBL" id="KAI8436367.1"/>
    </source>
</evidence>
<keyword evidence="2" id="KW-1185">Reference proteome</keyword>